<evidence type="ECO:0000256" key="1">
    <source>
        <dbReference type="SAM" id="MobiDB-lite"/>
    </source>
</evidence>
<evidence type="ECO:0000256" key="2">
    <source>
        <dbReference type="SAM" id="SignalP"/>
    </source>
</evidence>
<evidence type="ECO:0000313" key="4">
    <source>
        <dbReference type="Proteomes" id="UP000681162"/>
    </source>
</evidence>
<keyword evidence="2" id="KW-0732">Signal</keyword>
<feature type="signal peptide" evidence="2">
    <location>
        <begin position="1"/>
        <end position="30"/>
    </location>
</feature>
<name>A0A919XNS5_9BACL</name>
<dbReference type="AlphaFoldDB" id="A0A919XNS5"/>
<accession>A0A919XNS5</accession>
<evidence type="ECO:0008006" key="5">
    <source>
        <dbReference type="Google" id="ProtNLM"/>
    </source>
</evidence>
<protein>
    <recommendedName>
        <fullName evidence="5">Lipoprotein</fullName>
    </recommendedName>
</protein>
<feature type="region of interest" description="Disordered" evidence="1">
    <location>
        <begin position="29"/>
        <end position="66"/>
    </location>
</feature>
<organism evidence="3 4">
    <name type="scientific">Paenibacillus antibioticophila</name>
    <dbReference type="NCBI Taxonomy" id="1274374"/>
    <lineage>
        <taxon>Bacteria</taxon>
        <taxon>Bacillati</taxon>
        <taxon>Bacillota</taxon>
        <taxon>Bacilli</taxon>
        <taxon>Bacillales</taxon>
        <taxon>Paenibacillaceae</taxon>
        <taxon>Paenibacillus</taxon>
    </lineage>
</organism>
<gene>
    <name evidence="3" type="ORF">J41TS12_12980</name>
</gene>
<dbReference type="Proteomes" id="UP000681162">
    <property type="component" value="Unassembled WGS sequence"/>
</dbReference>
<comment type="caution">
    <text evidence="3">The sequence shown here is derived from an EMBL/GenBank/DDBJ whole genome shotgun (WGS) entry which is preliminary data.</text>
</comment>
<dbReference type="EMBL" id="BORR01000004">
    <property type="protein sequence ID" value="GIO36437.1"/>
    <property type="molecule type" value="Genomic_DNA"/>
</dbReference>
<feature type="chain" id="PRO_5037472968" description="Lipoprotein" evidence="2">
    <location>
        <begin position="31"/>
        <end position="329"/>
    </location>
</feature>
<reference evidence="3 4" key="1">
    <citation type="submission" date="2021-03" db="EMBL/GenBank/DDBJ databases">
        <title>Antimicrobial resistance genes in bacteria isolated from Japanese honey, and their potential for conferring macrolide and lincosamide resistance in the American foulbrood pathogen Paenibacillus larvae.</title>
        <authorList>
            <person name="Okamoto M."/>
            <person name="Kumagai M."/>
            <person name="Kanamori H."/>
            <person name="Takamatsu D."/>
        </authorList>
    </citation>
    <scope>NUCLEOTIDE SEQUENCE [LARGE SCALE GENOMIC DNA]</scope>
    <source>
        <strain evidence="3 4">J41TS12</strain>
    </source>
</reference>
<dbReference type="PROSITE" id="PS51257">
    <property type="entry name" value="PROKAR_LIPOPROTEIN"/>
    <property type="match status" value="1"/>
</dbReference>
<dbReference type="RefSeq" id="WP_212938803.1">
    <property type="nucleotide sequence ID" value="NZ_BORR01000004.1"/>
</dbReference>
<feature type="compositionally biased region" description="Polar residues" evidence="1">
    <location>
        <begin position="53"/>
        <end position="66"/>
    </location>
</feature>
<keyword evidence="4" id="KW-1185">Reference proteome</keyword>
<proteinExistence type="predicted"/>
<feature type="compositionally biased region" description="Polar residues" evidence="1">
    <location>
        <begin position="29"/>
        <end position="38"/>
    </location>
</feature>
<evidence type="ECO:0000313" key="3">
    <source>
        <dbReference type="EMBL" id="GIO36437.1"/>
    </source>
</evidence>
<sequence>MISTSKKAMLAAIAVCSVLLLSACTNNSSAPNSNTEAVQENSQNQSGENQNSTNPDHSSDSDNTAASEQLVSEFQSLLEQDGKLPEAFDFLDKHADQLKPEHASQMLLALEDAQIKELQSLLDRYFSGNNQEQIAGIYEIGDSLEELIHKAKDADLKAMLQETLDSGYQLNTTEGMFGPELDYRRTAQYSDIATEDTAAYLKLKSAESEQASQRDAALVIPWEELLKRAAAAEDFLNNYPDSSSKEDVAAMFSNYKNTVFLGANNTPLFAYENKVMDEEARKAYTDAVAGDAAAEGTLLGDLKKFMDEAAKSNYKLTDSLEQFRDQLIK</sequence>
<feature type="compositionally biased region" description="Low complexity" evidence="1">
    <location>
        <begin position="39"/>
        <end position="52"/>
    </location>
</feature>